<organism evidence="1 2">
    <name type="scientific">Gossypium klotzschianum</name>
    <dbReference type="NCBI Taxonomy" id="34286"/>
    <lineage>
        <taxon>Eukaryota</taxon>
        <taxon>Viridiplantae</taxon>
        <taxon>Streptophyta</taxon>
        <taxon>Embryophyta</taxon>
        <taxon>Tracheophyta</taxon>
        <taxon>Spermatophyta</taxon>
        <taxon>Magnoliopsida</taxon>
        <taxon>eudicotyledons</taxon>
        <taxon>Gunneridae</taxon>
        <taxon>Pentapetalae</taxon>
        <taxon>rosids</taxon>
        <taxon>malvids</taxon>
        <taxon>Malvales</taxon>
        <taxon>Malvaceae</taxon>
        <taxon>Malvoideae</taxon>
        <taxon>Gossypium</taxon>
    </lineage>
</organism>
<name>A0A7J8V952_9ROSI</name>
<dbReference type="Proteomes" id="UP000593573">
    <property type="component" value="Unassembled WGS sequence"/>
</dbReference>
<gene>
    <name evidence="1" type="ORF">Goklo_011466</name>
</gene>
<comment type="caution">
    <text evidence="1">The sequence shown here is derived from an EMBL/GenBank/DDBJ whole genome shotgun (WGS) entry which is preliminary data.</text>
</comment>
<protein>
    <submittedName>
        <fullName evidence="1">Uncharacterized protein</fullName>
    </submittedName>
</protein>
<evidence type="ECO:0000313" key="1">
    <source>
        <dbReference type="EMBL" id="MBA0659318.1"/>
    </source>
</evidence>
<accession>A0A7J8V952</accession>
<dbReference type="EMBL" id="JABFAB010000009">
    <property type="protein sequence ID" value="MBA0659318.1"/>
    <property type="molecule type" value="Genomic_DNA"/>
</dbReference>
<proteinExistence type="predicted"/>
<sequence>MGLQHWQSGFFISWWRNCYSSDMCCCCTN</sequence>
<reference evidence="1 2" key="1">
    <citation type="journal article" date="2019" name="Genome Biol. Evol.">
        <title>Insights into the evolution of the New World diploid cottons (Gossypium, subgenus Houzingenia) based on genome sequencing.</title>
        <authorList>
            <person name="Grover C.E."/>
            <person name="Arick M.A. 2nd"/>
            <person name="Thrash A."/>
            <person name="Conover J.L."/>
            <person name="Sanders W.S."/>
            <person name="Peterson D.G."/>
            <person name="Frelichowski J.E."/>
            <person name="Scheffler J.A."/>
            <person name="Scheffler B.E."/>
            <person name="Wendel J.F."/>
        </authorList>
    </citation>
    <scope>NUCLEOTIDE SEQUENCE [LARGE SCALE GENOMIC DNA]</scope>
    <source>
        <strain evidence="1">57</strain>
        <tissue evidence="1">Leaf</tissue>
    </source>
</reference>
<dbReference type="AlphaFoldDB" id="A0A7J8V952"/>
<keyword evidence="2" id="KW-1185">Reference proteome</keyword>
<evidence type="ECO:0000313" key="2">
    <source>
        <dbReference type="Proteomes" id="UP000593573"/>
    </source>
</evidence>
<feature type="non-terminal residue" evidence="1">
    <location>
        <position position="29"/>
    </location>
</feature>